<evidence type="ECO:0000256" key="1">
    <source>
        <dbReference type="ARBA" id="ARBA00004651"/>
    </source>
</evidence>
<evidence type="ECO:0000256" key="4">
    <source>
        <dbReference type="ARBA" id="ARBA00022516"/>
    </source>
</evidence>
<evidence type="ECO:0000313" key="15">
    <source>
        <dbReference type="Proteomes" id="UP001223586"/>
    </source>
</evidence>
<keyword evidence="3" id="KW-1003">Cell membrane</keyword>
<keyword evidence="11 12" id="KW-0472">Membrane</keyword>
<organism evidence="14 15">
    <name type="scientific">Bacillus chungangensis</name>
    <dbReference type="NCBI Taxonomy" id="587633"/>
    <lineage>
        <taxon>Bacteria</taxon>
        <taxon>Bacillati</taxon>
        <taxon>Bacillota</taxon>
        <taxon>Bacilli</taxon>
        <taxon>Bacillales</taxon>
        <taxon>Bacillaceae</taxon>
        <taxon>Bacillus</taxon>
    </lineage>
</organism>
<name>A0ABT9WXS4_9BACI</name>
<dbReference type="PANTHER" id="PTHR30561:SF9">
    <property type="entry name" value="4-AMINO-4-DEOXY-L-ARABINOSE-PHOSPHOUNDECAPRENOL FLIPPASE SUBUNIT ARNF-RELATED"/>
    <property type="match status" value="1"/>
</dbReference>
<sequence>MKNIESYLILLSNIILLVSGQTMFKLGIEKIGGLDWVKMITSFYILGGLALYGIATILWFVVLSRLPLSVAYPLQSFAYVLGFLVAGIVFGETITLTRWSGMAIILLGVYVISR</sequence>
<dbReference type="SUPFAM" id="SSF103481">
    <property type="entry name" value="Multidrug resistance efflux transporter EmrE"/>
    <property type="match status" value="1"/>
</dbReference>
<dbReference type="Proteomes" id="UP001223586">
    <property type="component" value="Unassembled WGS sequence"/>
</dbReference>
<feature type="transmembrane region" description="Helical" evidence="12">
    <location>
        <begin position="96"/>
        <end position="113"/>
    </location>
</feature>
<dbReference type="InterPro" id="IPR000620">
    <property type="entry name" value="EamA_dom"/>
</dbReference>
<evidence type="ECO:0000256" key="12">
    <source>
        <dbReference type="SAM" id="Phobius"/>
    </source>
</evidence>
<feature type="transmembrane region" description="Helical" evidence="12">
    <location>
        <begin position="70"/>
        <end position="90"/>
    </location>
</feature>
<evidence type="ECO:0000256" key="2">
    <source>
        <dbReference type="ARBA" id="ARBA00007362"/>
    </source>
</evidence>
<reference evidence="14 15" key="1">
    <citation type="submission" date="2023-07" db="EMBL/GenBank/DDBJ databases">
        <title>Genomic Encyclopedia of Type Strains, Phase IV (KMG-IV): sequencing the most valuable type-strain genomes for metagenomic binning, comparative biology and taxonomic classification.</title>
        <authorList>
            <person name="Goeker M."/>
        </authorList>
    </citation>
    <scope>NUCLEOTIDE SEQUENCE [LARGE SCALE GENOMIC DNA]</scope>
    <source>
        <strain evidence="14 15">DSM 23837</strain>
    </source>
</reference>
<comment type="similarity">
    <text evidence="2">Belongs to the EamA transporter family.</text>
</comment>
<proteinExistence type="inferred from homology"/>
<keyword evidence="4" id="KW-0444">Lipid biosynthesis</keyword>
<evidence type="ECO:0000256" key="5">
    <source>
        <dbReference type="ARBA" id="ARBA00022519"/>
    </source>
</evidence>
<keyword evidence="8" id="KW-0448">Lipopolysaccharide biosynthesis</keyword>
<feature type="transmembrane region" description="Helical" evidence="12">
    <location>
        <begin position="40"/>
        <end position="63"/>
    </location>
</feature>
<feature type="transmembrane region" description="Helical" evidence="12">
    <location>
        <begin position="7"/>
        <end position="28"/>
    </location>
</feature>
<evidence type="ECO:0000256" key="9">
    <source>
        <dbReference type="ARBA" id="ARBA00022989"/>
    </source>
</evidence>
<dbReference type="EMBL" id="JAUSTT010000033">
    <property type="protein sequence ID" value="MDQ0178088.1"/>
    <property type="molecule type" value="Genomic_DNA"/>
</dbReference>
<dbReference type="Gene3D" id="1.10.3730.20">
    <property type="match status" value="1"/>
</dbReference>
<keyword evidence="6" id="KW-0441">Lipid A biosynthesis</keyword>
<dbReference type="InterPro" id="IPR000390">
    <property type="entry name" value="Small_drug/metabolite_transptr"/>
</dbReference>
<comment type="caution">
    <text evidence="14">The sequence shown here is derived from an EMBL/GenBank/DDBJ whole genome shotgun (WGS) entry which is preliminary data.</text>
</comment>
<dbReference type="InterPro" id="IPR037185">
    <property type="entry name" value="EmrE-like"/>
</dbReference>
<protein>
    <submittedName>
        <fullName evidence="14">Drug/metabolite transporter (DMT)-like permease</fullName>
    </submittedName>
</protein>
<feature type="domain" description="EamA" evidence="13">
    <location>
        <begin position="14"/>
        <end position="113"/>
    </location>
</feature>
<keyword evidence="7 12" id="KW-0812">Transmembrane</keyword>
<evidence type="ECO:0000313" key="14">
    <source>
        <dbReference type="EMBL" id="MDQ0178088.1"/>
    </source>
</evidence>
<evidence type="ECO:0000256" key="11">
    <source>
        <dbReference type="ARBA" id="ARBA00023136"/>
    </source>
</evidence>
<keyword evidence="5" id="KW-0997">Cell inner membrane</keyword>
<evidence type="ECO:0000256" key="3">
    <source>
        <dbReference type="ARBA" id="ARBA00022475"/>
    </source>
</evidence>
<keyword evidence="9 12" id="KW-1133">Transmembrane helix</keyword>
<evidence type="ECO:0000256" key="6">
    <source>
        <dbReference type="ARBA" id="ARBA00022556"/>
    </source>
</evidence>
<keyword evidence="10" id="KW-0443">Lipid metabolism</keyword>
<evidence type="ECO:0000256" key="10">
    <source>
        <dbReference type="ARBA" id="ARBA00023098"/>
    </source>
</evidence>
<evidence type="ECO:0000259" key="13">
    <source>
        <dbReference type="Pfam" id="PF00892"/>
    </source>
</evidence>
<comment type="subcellular location">
    <subcellularLocation>
        <location evidence="1">Cell membrane</location>
        <topology evidence="1">Multi-pass membrane protein</topology>
    </subcellularLocation>
</comment>
<accession>A0ABT9WXS4</accession>
<keyword evidence="15" id="KW-1185">Reference proteome</keyword>
<dbReference type="PANTHER" id="PTHR30561">
    <property type="entry name" value="SMR FAMILY PROTON-DEPENDENT DRUG EFFLUX TRANSPORTER SUGE"/>
    <property type="match status" value="1"/>
</dbReference>
<evidence type="ECO:0000256" key="8">
    <source>
        <dbReference type="ARBA" id="ARBA00022985"/>
    </source>
</evidence>
<dbReference type="Pfam" id="PF00892">
    <property type="entry name" value="EamA"/>
    <property type="match status" value="1"/>
</dbReference>
<evidence type="ECO:0000256" key="7">
    <source>
        <dbReference type="ARBA" id="ARBA00022692"/>
    </source>
</evidence>
<gene>
    <name evidence="14" type="ORF">J2S08_003982</name>
</gene>